<comment type="caution">
    <text evidence="2">The sequence shown here is derived from an EMBL/GenBank/DDBJ whole genome shotgun (WGS) entry which is preliminary data.</text>
</comment>
<dbReference type="AlphaFoldDB" id="A0A0F9LH38"/>
<accession>A0A0F9LH38</accession>
<dbReference type="Pfam" id="PF24024">
    <property type="entry name" value="DUF7336"/>
    <property type="match status" value="1"/>
</dbReference>
<dbReference type="EMBL" id="LAZR01007257">
    <property type="protein sequence ID" value="KKM86446.1"/>
    <property type="molecule type" value="Genomic_DNA"/>
</dbReference>
<reference evidence="2" key="1">
    <citation type="journal article" date="2015" name="Nature">
        <title>Complex archaea that bridge the gap between prokaryotes and eukaryotes.</title>
        <authorList>
            <person name="Spang A."/>
            <person name="Saw J.H."/>
            <person name="Jorgensen S.L."/>
            <person name="Zaremba-Niedzwiedzka K."/>
            <person name="Martijn J."/>
            <person name="Lind A.E."/>
            <person name="van Eijk R."/>
            <person name="Schleper C."/>
            <person name="Guy L."/>
            <person name="Ettema T.J."/>
        </authorList>
    </citation>
    <scope>NUCLEOTIDE SEQUENCE</scope>
</reference>
<organism evidence="2">
    <name type="scientific">marine sediment metagenome</name>
    <dbReference type="NCBI Taxonomy" id="412755"/>
    <lineage>
        <taxon>unclassified sequences</taxon>
        <taxon>metagenomes</taxon>
        <taxon>ecological metagenomes</taxon>
    </lineage>
</organism>
<dbReference type="InterPro" id="IPR055760">
    <property type="entry name" value="DUF7336"/>
</dbReference>
<protein>
    <recommendedName>
        <fullName evidence="1">DUF7336 domain-containing protein</fullName>
    </recommendedName>
</protein>
<name>A0A0F9LH38_9ZZZZ</name>
<evidence type="ECO:0000313" key="2">
    <source>
        <dbReference type="EMBL" id="KKM86446.1"/>
    </source>
</evidence>
<evidence type="ECO:0000259" key="1">
    <source>
        <dbReference type="Pfam" id="PF24024"/>
    </source>
</evidence>
<sequence>MQVFVIVEWTGYESITIRRVFDKKEKAEDFIESRKIKDNFVLYERTLT</sequence>
<proteinExistence type="predicted"/>
<gene>
    <name evidence="2" type="ORF">LCGC14_1279000</name>
</gene>
<feature type="domain" description="DUF7336" evidence="1">
    <location>
        <begin position="1"/>
        <end position="39"/>
    </location>
</feature>